<dbReference type="GO" id="GO:0031418">
    <property type="term" value="F:L-ascorbic acid binding"/>
    <property type="evidence" value="ECO:0007669"/>
    <property type="project" value="InterPro"/>
</dbReference>
<dbReference type="GO" id="GO:0005506">
    <property type="term" value="F:iron ion binding"/>
    <property type="evidence" value="ECO:0007669"/>
    <property type="project" value="InterPro"/>
</dbReference>
<dbReference type="Pfam" id="PF13640">
    <property type="entry name" value="2OG-FeII_Oxy_3"/>
    <property type="match status" value="1"/>
</dbReference>
<comment type="cofactor">
    <cofactor evidence="1">
        <name>L-ascorbate</name>
        <dbReference type="ChEBI" id="CHEBI:38290"/>
    </cofactor>
</comment>
<keyword evidence="2" id="KW-0223">Dioxygenase</keyword>
<dbReference type="Gene3D" id="2.60.120.620">
    <property type="entry name" value="q2cbj1_9rhob like domain"/>
    <property type="match status" value="1"/>
</dbReference>
<proteinExistence type="predicted"/>
<keyword evidence="3" id="KW-0560">Oxidoreductase</keyword>
<feature type="region of interest" description="Disordered" evidence="4">
    <location>
        <begin position="132"/>
        <end position="160"/>
    </location>
</feature>
<dbReference type="Proteomes" id="UP000245539">
    <property type="component" value="Unassembled WGS sequence"/>
</dbReference>
<dbReference type="GO" id="GO:0005737">
    <property type="term" value="C:cytoplasm"/>
    <property type="evidence" value="ECO:0007669"/>
    <property type="project" value="TreeGrafter"/>
</dbReference>
<name>A0A317C7G5_9GAMM</name>
<dbReference type="AlphaFoldDB" id="A0A317C7G5"/>
<evidence type="ECO:0000259" key="5">
    <source>
        <dbReference type="SMART" id="SM00702"/>
    </source>
</evidence>
<dbReference type="SMART" id="SM00702">
    <property type="entry name" value="P4Hc"/>
    <property type="match status" value="1"/>
</dbReference>
<dbReference type="InterPro" id="IPR044862">
    <property type="entry name" value="Pro_4_hyd_alph_FE2OG_OXY"/>
</dbReference>
<evidence type="ECO:0000313" key="7">
    <source>
        <dbReference type="Proteomes" id="UP000245539"/>
    </source>
</evidence>
<keyword evidence="7" id="KW-1185">Reference proteome</keyword>
<evidence type="ECO:0000313" key="6">
    <source>
        <dbReference type="EMBL" id="PWQ92012.1"/>
    </source>
</evidence>
<evidence type="ECO:0000256" key="2">
    <source>
        <dbReference type="ARBA" id="ARBA00022964"/>
    </source>
</evidence>
<comment type="caution">
    <text evidence="6">The sequence shown here is derived from an EMBL/GenBank/DDBJ whole genome shotgun (WGS) entry which is preliminary data.</text>
</comment>
<dbReference type="PANTHER" id="PTHR12117">
    <property type="entry name" value="HISTONE ACETYLTRANSFERASE COMPLEX"/>
    <property type="match status" value="1"/>
</dbReference>
<dbReference type="InterPro" id="IPR051842">
    <property type="entry name" value="uS12_prolyl_hydroxylase"/>
</dbReference>
<dbReference type="GO" id="GO:0006449">
    <property type="term" value="P:regulation of translational termination"/>
    <property type="evidence" value="ECO:0007669"/>
    <property type="project" value="TreeGrafter"/>
</dbReference>
<dbReference type="GO" id="GO:0031543">
    <property type="term" value="F:peptidyl-proline dioxygenase activity"/>
    <property type="evidence" value="ECO:0007669"/>
    <property type="project" value="TreeGrafter"/>
</dbReference>
<evidence type="ECO:0000256" key="1">
    <source>
        <dbReference type="ARBA" id="ARBA00001961"/>
    </source>
</evidence>
<reference evidence="6 7" key="1">
    <citation type="submission" date="2018-05" db="EMBL/GenBank/DDBJ databases">
        <title>Leucothrix arctica sp. nov., isolated from Arctic seawater.</title>
        <authorList>
            <person name="Choi A."/>
            <person name="Baek K."/>
        </authorList>
    </citation>
    <scope>NUCLEOTIDE SEQUENCE [LARGE SCALE GENOMIC DNA]</scope>
    <source>
        <strain evidence="6 7">JCM 18388</strain>
    </source>
</reference>
<gene>
    <name evidence="6" type="ORF">DKW60_23390</name>
</gene>
<protein>
    <recommendedName>
        <fullName evidence="5">Prolyl 4-hydroxylase alpha subunit domain-containing protein</fullName>
    </recommendedName>
</protein>
<dbReference type="Gene3D" id="1.25.40.10">
    <property type="entry name" value="Tetratricopeptide repeat domain"/>
    <property type="match status" value="1"/>
</dbReference>
<dbReference type="InterPro" id="IPR006620">
    <property type="entry name" value="Pro_4_hyd_alph"/>
</dbReference>
<dbReference type="InterPro" id="IPR011990">
    <property type="entry name" value="TPR-like_helical_dom_sf"/>
</dbReference>
<feature type="compositionally biased region" description="Basic and acidic residues" evidence="4">
    <location>
        <begin position="132"/>
        <end position="149"/>
    </location>
</feature>
<dbReference type="RefSeq" id="WP_109840045.1">
    <property type="nucleotide sequence ID" value="NZ_QGKM01000139.1"/>
</dbReference>
<dbReference type="OrthoDB" id="7064660at2"/>
<accession>A0A317C7G5</accession>
<dbReference type="EMBL" id="QGKM01000139">
    <property type="protein sequence ID" value="PWQ92012.1"/>
    <property type="molecule type" value="Genomic_DNA"/>
</dbReference>
<evidence type="ECO:0000256" key="4">
    <source>
        <dbReference type="SAM" id="MobiDB-lite"/>
    </source>
</evidence>
<organism evidence="6 7">
    <name type="scientific">Leucothrix pacifica</name>
    <dbReference type="NCBI Taxonomy" id="1247513"/>
    <lineage>
        <taxon>Bacteria</taxon>
        <taxon>Pseudomonadati</taxon>
        <taxon>Pseudomonadota</taxon>
        <taxon>Gammaproteobacteria</taxon>
        <taxon>Thiotrichales</taxon>
        <taxon>Thiotrichaceae</taxon>
        <taxon>Leucothrix</taxon>
    </lineage>
</organism>
<dbReference type="PANTHER" id="PTHR12117:SF0">
    <property type="entry name" value="PROLYL 3-HYDROXYLASE OGFOD1"/>
    <property type="match status" value="1"/>
</dbReference>
<evidence type="ECO:0000256" key="3">
    <source>
        <dbReference type="ARBA" id="ARBA00023002"/>
    </source>
</evidence>
<dbReference type="SUPFAM" id="SSF48452">
    <property type="entry name" value="TPR-like"/>
    <property type="match status" value="1"/>
</dbReference>
<feature type="domain" description="Prolyl 4-hydroxylase alpha subunit" evidence="5">
    <location>
        <begin position="103"/>
        <end position="295"/>
    </location>
</feature>
<sequence>MTDPKPSNILDGRIDDFASSLPLFERMETALRLRLQTCPNDEKILRELAACKRKQGKLDEALEIYSSLAQQYPNRPDYPYAIAALTTALNGTVSDAINRPCLSPIMEWQNFLPEQTIQEMIRHMHEHKADFRPAEVGGGKDHEESRYNPDARNNTDLSLKGNPLKKQVRELIAERLSEMTRQLGLAPFEASRTEVKLRAYHNGEYFRVHQDGGKGRQISYTYFFHPEPQHFDGGELVLFDTDTKASSFNHSFTRIFPKRNSAFFFPSHFYHAVLPVETQDDDFMSARFVINGHIWGNKDEKVEES</sequence>